<name>J2IHD3_9ALTE</name>
<keyword evidence="1" id="KW-0812">Transmembrane</keyword>
<keyword evidence="1" id="KW-0472">Membrane</keyword>
<reference evidence="2 3" key="1">
    <citation type="journal article" date="2012" name="J. Bacteriol.">
        <title>Genome Sequence of Pectin-Degrading Alishewanella aestuarii Strain B11T, Isolated from Tidal Flat Sediment.</title>
        <authorList>
            <person name="Jung J."/>
            <person name="Choi S."/>
            <person name="Chun J."/>
            <person name="Park W."/>
        </authorList>
    </citation>
    <scope>NUCLEOTIDE SEQUENCE [LARGE SCALE GENOMIC DNA]</scope>
    <source>
        <strain evidence="2 3">B11</strain>
    </source>
</reference>
<feature type="transmembrane region" description="Helical" evidence="1">
    <location>
        <begin position="43"/>
        <end position="61"/>
    </location>
</feature>
<proteinExistence type="predicted"/>
<keyword evidence="1" id="KW-1133">Transmembrane helix</keyword>
<dbReference type="PATRIC" id="fig|1197174.4.peg.896"/>
<evidence type="ECO:0000256" key="1">
    <source>
        <dbReference type="SAM" id="Phobius"/>
    </source>
</evidence>
<protein>
    <submittedName>
        <fullName evidence="2">Uncharacterized protein</fullName>
    </submittedName>
</protein>
<organism evidence="2 3">
    <name type="scientific">Alishewanella aestuarii B11</name>
    <dbReference type="NCBI Taxonomy" id="1197174"/>
    <lineage>
        <taxon>Bacteria</taxon>
        <taxon>Pseudomonadati</taxon>
        <taxon>Pseudomonadota</taxon>
        <taxon>Gammaproteobacteria</taxon>
        <taxon>Alteromonadales</taxon>
        <taxon>Alteromonadaceae</taxon>
        <taxon>Alishewanella</taxon>
    </lineage>
</organism>
<accession>J2IHD3</accession>
<evidence type="ECO:0000313" key="2">
    <source>
        <dbReference type="EMBL" id="EJI86194.1"/>
    </source>
</evidence>
<dbReference type="AlphaFoldDB" id="J2IHD3"/>
<gene>
    <name evidence="2" type="ORF">AEST_09150</name>
</gene>
<dbReference type="EMBL" id="ALAB01000007">
    <property type="protein sequence ID" value="EJI86194.1"/>
    <property type="molecule type" value="Genomic_DNA"/>
</dbReference>
<evidence type="ECO:0000313" key="3">
    <source>
        <dbReference type="Proteomes" id="UP000012043"/>
    </source>
</evidence>
<feature type="transmembrane region" description="Helical" evidence="1">
    <location>
        <begin position="20"/>
        <end position="37"/>
    </location>
</feature>
<comment type="caution">
    <text evidence="2">The sequence shown here is derived from an EMBL/GenBank/DDBJ whole genome shotgun (WGS) entry which is preliminary data.</text>
</comment>
<dbReference type="RefSeq" id="WP_008607362.1">
    <property type="nucleotide sequence ID" value="NZ_ALAB01000007.1"/>
</dbReference>
<dbReference type="Proteomes" id="UP000012043">
    <property type="component" value="Unassembled WGS sequence"/>
</dbReference>
<sequence length="71" mass="7898">MDRITEAEIATSVKKHYGMTLLIAMAPLIFMLLIGFYEQMALHVIPLLAPITVVAAVSYFVKNVLTDLFAK</sequence>
<keyword evidence="3" id="KW-1185">Reference proteome</keyword>